<evidence type="ECO:0000313" key="11">
    <source>
        <dbReference type="Proteomes" id="UP000244571"/>
    </source>
</evidence>
<evidence type="ECO:0000256" key="3">
    <source>
        <dbReference type="ARBA" id="ARBA00022448"/>
    </source>
</evidence>
<reference evidence="10 11" key="1">
    <citation type="submission" date="2018-04" db="EMBL/GenBank/DDBJ databases">
        <title>Bordetella sp. HZ20 isolated from seawater.</title>
        <authorList>
            <person name="Sun C."/>
        </authorList>
    </citation>
    <scope>NUCLEOTIDE SEQUENCE [LARGE SCALE GENOMIC DNA]</scope>
    <source>
        <strain evidence="10 11">HZ20</strain>
    </source>
</reference>
<evidence type="ECO:0000256" key="8">
    <source>
        <dbReference type="ARBA" id="ARBA00023136"/>
    </source>
</evidence>
<keyword evidence="5 9" id="KW-0812">Transmembrane</keyword>
<dbReference type="OrthoDB" id="9806926at2"/>
<accession>A0A2R4XMQ5</accession>
<evidence type="ECO:0000256" key="6">
    <source>
        <dbReference type="ARBA" id="ARBA00022847"/>
    </source>
</evidence>
<organism evidence="10 11">
    <name type="scientific">Orrella marina</name>
    <dbReference type="NCBI Taxonomy" id="2163011"/>
    <lineage>
        <taxon>Bacteria</taxon>
        <taxon>Pseudomonadati</taxon>
        <taxon>Pseudomonadota</taxon>
        <taxon>Betaproteobacteria</taxon>
        <taxon>Burkholderiales</taxon>
        <taxon>Alcaligenaceae</taxon>
        <taxon>Orrella</taxon>
    </lineage>
</organism>
<keyword evidence="11" id="KW-1185">Reference proteome</keyword>
<evidence type="ECO:0000256" key="7">
    <source>
        <dbReference type="ARBA" id="ARBA00022989"/>
    </source>
</evidence>
<dbReference type="PANTHER" id="PTHR30330:SF1">
    <property type="entry name" value="AMINO-ACID CARRIER PROTEIN ALST"/>
    <property type="match status" value="1"/>
</dbReference>
<dbReference type="Gene3D" id="1.20.1740.10">
    <property type="entry name" value="Amino acid/polyamine transporter I"/>
    <property type="match status" value="1"/>
</dbReference>
<dbReference type="Proteomes" id="UP000244571">
    <property type="component" value="Chromosome"/>
</dbReference>
<feature type="transmembrane region" description="Helical" evidence="9">
    <location>
        <begin position="179"/>
        <end position="197"/>
    </location>
</feature>
<keyword evidence="3 9" id="KW-0813">Transport</keyword>
<feature type="transmembrane region" description="Helical" evidence="9">
    <location>
        <begin position="206"/>
        <end position="227"/>
    </location>
</feature>
<dbReference type="PANTHER" id="PTHR30330">
    <property type="entry name" value="AGSS FAMILY TRANSPORTER, SODIUM-ALANINE"/>
    <property type="match status" value="1"/>
</dbReference>
<feature type="transmembrane region" description="Helical" evidence="9">
    <location>
        <begin position="233"/>
        <end position="256"/>
    </location>
</feature>
<comment type="similarity">
    <text evidence="2 9">Belongs to the alanine or glycine:cation symporter (AGCS) (TC 2.A.25) family.</text>
</comment>
<name>A0A2R4XMQ5_9BURK</name>
<keyword evidence="8 9" id="KW-0472">Membrane</keyword>
<evidence type="ECO:0000256" key="1">
    <source>
        <dbReference type="ARBA" id="ARBA00004651"/>
    </source>
</evidence>
<evidence type="ECO:0000256" key="4">
    <source>
        <dbReference type="ARBA" id="ARBA00022475"/>
    </source>
</evidence>
<dbReference type="GO" id="GO:0005886">
    <property type="term" value="C:plasma membrane"/>
    <property type="evidence" value="ECO:0007669"/>
    <property type="project" value="UniProtKB-SubCell"/>
</dbReference>
<protein>
    <submittedName>
        <fullName evidence="10">Sodium:alanine symporter family protein</fullName>
    </submittedName>
</protein>
<evidence type="ECO:0000256" key="5">
    <source>
        <dbReference type="ARBA" id="ARBA00022692"/>
    </source>
</evidence>
<keyword evidence="9" id="KW-0997">Cell inner membrane</keyword>
<dbReference type="InterPro" id="IPR001463">
    <property type="entry name" value="Na/Ala_symport"/>
</dbReference>
<dbReference type="Pfam" id="PF01235">
    <property type="entry name" value="Na_Ala_symp"/>
    <property type="match status" value="1"/>
</dbReference>
<dbReference type="PROSITE" id="PS00873">
    <property type="entry name" value="NA_ALANINE_SYMP"/>
    <property type="match status" value="1"/>
</dbReference>
<evidence type="ECO:0000313" key="10">
    <source>
        <dbReference type="EMBL" id="AWB34999.1"/>
    </source>
</evidence>
<gene>
    <name evidence="10" type="ORF">DBV39_16100</name>
</gene>
<dbReference type="KEGG" id="boz:DBV39_16100"/>
<feature type="transmembrane region" description="Helical" evidence="9">
    <location>
        <begin position="298"/>
        <end position="322"/>
    </location>
</feature>
<keyword evidence="7 9" id="KW-1133">Transmembrane helix</keyword>
<evidence type="ECO:0000256" key="2">
    <source>
        <dbReference type="ARBA" id="ARBA00009261"/>
    </source>
</evidence>
<dbReference type="RefSeq" id="WP_108622409.1">
    <property type="nucleotide sequence ID" value="NZ_CP028901.1"/>
</dbReference>
<feature type="transmembrane region" description="Helical" evidence="9">
    <location>
        <begin position="409"/>
        <end position="430"/>
    </location>
</feature>
<feature type="transmembrane region" description="Helical" evidence="9">
    <location>
        <begin position="137"/>
        <end position="159"/>
    </location>
</feature>
<proteinExistence type="inferred from homology"/>
<dbReference type="PRINTS" id="PR00175">
    <property type="entry name" value="NAALASMPORT"/>
</dbReference>
<dbReference type="GO" id="GO:0005283">
    <property type="term" value="F:amino acid:sodium symporter activity"/>
    <property type="evidence" value="ECO:0007669"/>
    <property type="project" value="InterPro"/>
</dbReference>
<feature type="transmembrane region" description="Helical" evidence="9">
    <location>
        <begin position="12"/>
        <end position="30"/>
    </location>
</feature>
<feature type="transmembrane region" description="Helical" evidence="9">
    <location>
        <begin position="378"/>
        <end position="397"/>
    </location>
</feature>
<dbReference type="AlphaFoldDB" id="A0A2R4XMQ5"/>
<dbReference type="FunFam" id="1.20.1740.10:FF:000004">
    <property type="entry name" value="Sodium:alanine symporter family protein"/>
    <property type="match status" value="1"/>
</dbReference>
<feature type="transmembrane region" description="Helical" evidence="9">
    <location>
        <begin position="342"/>
        <end position="366"/>
    </location>
</feature>
<dbReference type="EMBL" id="CP028901">
    <property type="protein sequence ID" value="AWB34999.1"/>
    <property type="molecule type" value="Genomic_DNA"/>
</dbReference>
<dbReference type="NCBIfam" id="TIGR00835">
    <property type="entry name" value="agcS"/>
    <property type="match status" value="1"/>
</dbReference>
<keyword evidence="4" id="KW-1003">Cell membrane</keyword>
<keyword evidence="6 9" id="KW-0769">Symport</keyword>
<sequence length="467" mass="49600">MDLIIDFINGILWNYVLIYGLLAVGVWFTLKLGFLQFRHFPEFFRLVMQAPEADKGGITPFQALCTSLASRVGTGNIAGVAVALSLGGPGAIFWMWVVALLGMATAYAESTLAQLYKVRDEEGNFRGGPAFYIANGLKAPWAAVIFSICLILAFGLVFNAVQANSIAEAMEGAFGVPKLWVGVAIAVLTGVIIFGGIQKIAKVAELLVPFMAIAYLLLAIYVMIVNFTEVPGVIALIVKSAFGFEPAVGGVIGAMLQGIKRGLYSNEAGMGSAPNIAAVATPQPHHPSSQGFVQALGVFIDTILICTATAVLILLSGVLSGAPGMTGAALTQEAFSVHVGGAGVYFIAIAVLLFAFTSIIGNYAYAENALSYLNAHGHFWRNALRAGVLLMVVWGAYESVLTVFNAADAAMGLMASVNLIAIVLLSKVVIKLTRDYLDQKRTGTPRFNSDDYPELKGQIESDIWTNK</sequence>
<comment type="subcellular location">
    <subcellularLocation>
        <location evidence="9">Cell inner membrane</location>
        <topology evidence="9">Multi-pass membrane protein</topology>
    </subcellularLocation>
    <subcellularLocation>
        <location evidence="1">Cell membrane</location>
        <topology evidence="1">Multi-pass membrane protein</topology>
    </subcellularLocation>
</comment>
<evidence type="ECO:0000256" key="9">
    <source>
        <dbReference type="RuleBase" id="RU363064"/>
    </source>
</evidence>